<keyword evidence="2" id="KW-0560">Oxidoreductase</keyword>
<keyword evidence="2" id="KW-0503">Monooxygenase</keyword>
<dbReference type="RefSeq" id="WP_098967076.1">
    <property type="nucleotide sequence ID" value="NZ_PDKZ01000002.1"/>
</dbReference>
<feature type="domain" description="ABM" evidence="1">
    <location>
        <begin position="5"/>
        <end position="93"/>
    </location>
</feature>
<dbReference type="EMBL" id="PDKZ01000002">
    <property type="protein sequence ID" value="PHH42290.1"/>
    <property type="molecule type" value="Genomic_DNA"/>
</dbReference>
<dbReference type="SUPFAM" id="SSF54909">
    <property type="entry name" value="Dimeric alpha+beta barrel"/>
    <property type="match status" value="1"/>
</dbReference>
<dbReference type="Proteomes" id="UP000222460">
    <property type="component" value="Unassembled WGS sequence"/>
</dbReference>
<comment type="caution">
    <text evidence="2">The sequence shown here is derived from an EMBL/GenBank/DDBJ whole genome shotgun (WGS) entry which is preliminary data.</text>
</comment>
<evidence type="ECO:0000259" key="1">
    <source>
        <dbReference type="PROSITE" id="PS51725"/>
    </source>
</evidence>
<dbReference type="GO" id="GO:0005829">
    <property type="term" value="C:cytosol"/>
    <property type="evidence" value="ECO:0007669"/>
    <property type="project" value="TreeGrafter"/>
</dbReference>
<name>A0A2C5WD64_PSEPU</name>
<reference evidence="3" key="1">
    <citation type="submission" date="2017-10" db="EMBL/GenBank/DDBJ databases">
        <title>FDA dAtabase for Regulatory Grade micrObial Sequences (FDA-ARGOS): Supporting development and validation of Infectious Disease Dx tests.</title>
        <authorList>
            <person name="Goldberg B."/>
            <person name="Campos J."/>
            <person name="Tallon L."/>
            <person name="Sadzewicz L."/>
            <person name="Ott S."/>
            <person name="Zhao X."/>
            <person name="Nagaraj S."/>
            <person name="Vavikolanu K."/>
            <person name="Aluvathingal J."/>
            <person name="Nadendla S."/>
            <person name="Geyer C."/>
            <person name="Sichtig H."/>
        </authorList>
    </citation>
    <scope>NUCLEOTIDE SEQUENCE [LARGE SCALE GENOMIC DNA]</scope>
    <source>
        <strain evidence="3">FDAARGOS_376</strain>
    </source>
</reference>
<organism evidence="2 3">
    <name type="scientific">Pseudomonas putida</name>
    <name type="common">Arthrobacter siderocapsulatus</name>
    <dbReference type="NCBI Taxonomy" id="303"/>
    <lineage>
        <taxon>Bacteria</taxon>
        <taxon>Pseudomonadati</taxon>
        <taxon>Pseudomonadota</taxon>
        <taxon>Gammaproteobacteria</taxon>
        <taxon>Pseudomonadales</taxon>
        <taxon>Pseudomonadaceae</taxon>
        <taxon>Pseudomonas</taxon>
    </lineage>
</organism>
<sequence length="97" mass="10734">MSQAFTAIATLIAKPGQQDTLENALRALVEPSRAEEGCSQYDLHRDLADPLTFYVIEHWASEEILSAHNASAHFQNFQATAGHCIEHFQLKRLGAIA</sequence>
<protein>
    <submittedName>
        <fullName evidence="2">Antibiotic biosynthesis monooxygenase</fullName>
    </submittedName>
</protein>
<dbReference type="PANTHER" id="PTHR33336">
    <property type="entry name" value="QUINOL MONOOXYGENASE YGIN-RELATED"/>
    <property type="match status" value="1"/>
</dbReference>
<dbReference type="PANTHER" id="PTHR33336:SF3">
    <property type="entry name" value="ABM DOMAIN-CONTAINING PROTEIN"/>
    <property type="match status" value="1"/>
</dbReference>
<dbReference type="InterPro" id="IPR011008">
    <property type="entry name" value="Dimeric_a/b-barrel"/>
</dbReference>
<evidence type="ECO:0000313" key="2">
    <source>
        <dbReference type="EMBL" id="PHH42290.1"/>
    </source>
</evidence>
<dbReference type="Pfam" id="PF03992">
    <property type="entry name" value="ABM"/>
    <property type="match status" value="1"/>
</dbReference>
<gene>
    <name evidence="2" type="ORF">CRX57_19520</name>
</gene>
<dbReference type="InterPro" id="IPR050744">
    <property type="entry name" value="AI-2_Isomerase_LsrG"/>
</dbReference>
<dbReference type="PROSITE" id="PS51725">
    <property type="entry name" value="ABM"/>
    <property type="match status" value="1"/>
</dbReference>
<dbReference type="GO" id="GO:0004497">
    <property type="term" value="F:monooxygenase activity"/>
    <property type="evidence" value="ECO:0007669"/>
    <property type="project" value="UniProtKB-KW"/>
</dbReference>
<dbReference type="InterPro" id="IPR007138">
    <property type="entry name" value="ABM_dom"/>
</dbReference>
<dbReference type="Gene3D" id="3.30.70.100">
    <property type="match status" value="1"/>
</dbReference>
<accession>A0A2C5WD64</accession>
<evidence type="ECO:0000313" key="3">
    <source>
        <dbReference type="Proteomes" id="UP000222460"/>
    </source>
</evidence>
<dbReference type="AlphaFoldDB" id="A0A2C5WD64"/>
<proteinExistence type="predicted"/>